<proteinExistence type="inferred from homology"/>
<name>A0A1I3QBE3_9PSEU</name>
<keyword evidence="5" id="KW-1185">Reference proteome</keyword>
<dbReference type="InterPro" id="IPR020904">
    <property type="entry name" value="Sc_DH/Rdtase_CS"/>
</dbReference>
<evidence type="ECO:0000313" key="5">
    <source>
        <dbReference type="Proteomes" id="UP000199025"/>
    </source>
</evidence>
<evidence type="ECO:0000256" key="1">
    <source>
        <dbReference type="ARBA" id="ARBA00006484"/>
    </source>
</evidence>
<dbReference type="Proteomes" id="UP000199025">
    <property type="component" value="Unassembled WGS sequence"/>
</dbReference>
<gene>
    <name evidence="4" type="ORF">SAMN05421835_104253</name>
</gene>
<dbReference type="EMBL" id="FORP01000004">
    <property type="protein sequence ID" value="SFJ31005.1"/>
    <property type="molecule type" value="Genomic_DNA"/>
</dbReference>
<protein>
    <submittedName>
        <fullName evidence="4">NAD(P)-dependent dehydrogenase, short-chain alcohol dehydrogenase family</fullName>
    </submittedName>
</protein>
<dbReference type="InterPro" id="IPR002347">
    <property type="entry name" value="SDR_fam"/>
</dbReference>
<dbReference type="CDD" id="cd05233">
    <property type="entry name" value="SDR_c"/>
    <property type="match status" value="1"/>
</dbReference>
<reference evidence="4 5" key="1">
    <citation type="submission" date="2016-10" db="EMBL/GenBank/DDBJ databases">
        <authorList>
            <person name="de Groot N.N."/>
        </authorList>
    </citation>
    <scope>NUCLEOTIDE SEQUENCE [LARGE SCALE GENOMIC DNA]</scope>
    <source>
        <strain evidence="4 5">DSM 44468</strain>
    </source>
</reference>
<dbReference type="InterPro" id="IPR051122">
    <property type="entry name" value="SDR_DHRS6-like"/>
</dbReference>
<dbReference type="Gene3D" id="3.40.50.720">
    <property type="entry name" value="NAD(P)-binding Rossmann-like Domain"/>
    <property type="match status" value="1"/>
</dbReference>
<dbReference type="SUPFAM" id="SSF51735">
    <property type="entry name" value="NAD(P)-binding Rossmann-fold domains"/>
    <property type="match status" value="1"/>
</dbReference>
<dbReference type="PANTHER" id="PTHR43477:SF1">
    <property type="entry name" value="DIHYDROANTICAPSIN 7-DEHYDROGENASE"/>
    <property type="match status" value="1"/>
</dbReference>
<dbReference type="OrthoDB" id="9803333at2"/>
<dbReference type="InterPro" id="IPR036291">
    <property type="entry name" value="NAD(P)-bd_dom_sf"/>
</dbReference>
<dbReference type="Pfam" id="PF13561">
    <property type="entry name" value="adh_short_C2"/>
    <property type="match status" value="1"/>
</dbReference>
<dbReference type="STRING" id="115433.SAMN05421835_104253"/>
<dbReference type="PRINTS" id="PR00080">
    <property type="entry name" value="SDRFAMILY"/>
</dbReference>
<accession>A0A1I3QBE3</accession>
<dbReference type="PANTHER" id="PTHR43477">
    <property type="entry name" value="DIHYDROANTICAPSIN 7-DEHYDROGENASE"/>
    <property type="match status" value="1"/>
</dbReference>
<evidence type="ECO:0000259" key="3">
    <source>
        <dbReference type="SMART" id="SM00822"/>
    </source>
</evidence>
<dbReference type="FunFam" id="3.40.50.720:FF:000084">
    <property type="entry name" value="Short-chain dehydrogenase reductase"/>
    <property type="match status" value="1"/>
</dbReference>
<evidence type="ECO:0000313" key="4">
    <source>
        <dbReference type="EMBL" id="SFJ31005.1"/>
    </source>
</evidence>
<organism evidence="4 5">
    <name type="scientific">Amycolatopsis sacchari</name>
    <dbReference type="NCBI Taxonomy" id="115433"/>
    <lineage>
        <taxon>Bacteria</taxon>
        <taxon>Bacillati</taxon>
        <taxon>Actinomycetota</taxon>
        <taxon>Actinomycetes</taxon>
        <taxon>Pseudonocardiales</taxon>
        <taxon>Pseudonocardiaceae</taxon>
        <taxon>Amycolatopsis</taxon>
    </lineage>
</organism>
<comment type="similarity">
    <text evidence="1">Belongs to the short-chain dehydrogenases/reductases (SDR) family.</text>
</comment>
<sequence length="247" mass="25995">MGKYDGKNVVIIGGSSGFGFHTAELLVAAGARVLITGRTESTLEDAAKRLGDKAIAVRSDSSSMTDIDELADRVKTEFGTIDALFLNAGITGFSAFEETPEQLYDEILAVNTKGPYFTAQKLAPLLAPGGGVVLTTSVANVRGLPMLSVYAASKAALRSLTRSLAQELLPRGVRVNAVSPGPIETGILDKTLPKEAADQTREDMTTRNPMRRFGDPAEVAKAVLFLAFDATYTTGAELPVDGGASQL</sequence>
<dbReference type="InterPro" id="IPR057326">
    <property type="entry name" value="KR_dom"/>
</dbReference>
<dbReference type="GO" id="GO:0016491">
    <property type="term" value="F:oxidoreductase activity"/>
    <property type="evidence" value="ECO:0007669"/>
    <property type="project" value="UniProtKB-KW"/>
</dbReference>
<dbReference type="PROSITE" id="PS00061">
    <property type="entry name" value="ADH_SHORT"/>
    <property type="match status" value="1"/>
</dbReference>
<keyword evidence="2" id="KW-0560">Oxidoreductase</keyword>
<evidence type="ECO:0000256" key="2">
    <source>
        <dbReference type="ARBA" id="ARBA00023002"/>
    </source>
</evidence>
<dbReference type="AlphaFoldDB" id="A0A1I3QBE3"/>
<feature type="domain" description="Ketoreductase" evidence="3">
    <location>
        <begin position="7"/>
        <end position="181"/>
    </location>
</feature>
<dbReference type="PRINTS" id="PR00081">
    <property type="entry name" value="GDHRDH"/>
</dbReference>
<dbReference type="RefSeq" id="WP_091505447.1">
    <property type="nucleotide sequence ID" value="NZ_CBDQZW010000047.1"/>
</dbReference>
<dbReference type="SMART" id="SM00822">
    <property type="entry name" value="PKS_KR"/>
    <property type="match status" value="1"/>
</dbReference>